<name>A0A0B7AXB3_9EUPU</name>
<sequence length="155" mass="17768">YPVKKGYVAKLLMDRCRPTVTDVVKNIKTLVVGAIQIEKDKCIDDMALKNNAARLDKLLREKSKSLSRHWLSIVALCQEIFPVQFKNVSSLLLLQPVISISNEFQSISSTSVRPPSPRKLRCSCQCESCANMQRTFTNMRRNTRTLQRKITEIRK</sequence>
<proteinExistence type="predicted"/>
<gene>
    <name evidence="1" type="primary">ORF147300</name>
</gene>
<reference evidence="1" key="1">
    <citation type="submission" date="2014-12" db="EMBL/GenBank/DDBJ databases">
        <title>Insight into the proteome of Arion vulgaris.</title>
        <authorList>
            <person name="Aradska J."/>
            <person name="Bulat T."/>
            <person name="Smidak R."/>
            <person name="Sarate P."/>
            <person name="Gangsoo J."/>
            <person name="Sialana F."/>
            <person name="Bilban M."/>
            <person name="Lubec G."/>
        </authorList>
    </citation>
    <scope>NUCLEOTIDE SEQUENCE</scope>
    <source>
        <tissue evidence="1">Skin</tissue>
    </source>
</reference>
<protein>
    <submittedName>
        <fullName evidence="1">Uncharacterized protein</fullName>
    </submittedName>
</protein>
<feature type="non-terminal residue" evidence="1">
    <location>
        <position position="155"/>
    </location>
</feature>
<dbReference type="AlphaFoldDB" id="A0A0B7AXB3"/>
<accession>A0A0B7AXB3</accession>
<dbReference type="EMBL" id="HACG01038427">
    <property type="protein sequence ID" value="CEK85292.1"/>
    <property type="molecule type" value="Transcribed_RNA"/>
</dbReference>
<evidence type="ECO:0000313" key="1">
    <source>
        <dbReference type="EMBL" id="CEK85292.1"/>
    </source>
</evidence>
<organism evidence="1">
    <name type="scientific">Arion vulgaris</name>
    <dbReference type="NCBI Taxonomy" id="1028688"/>
    <lineage>
        <taxon>Eukaryota</taxon>
        <taxon>Metazoa</taxon>
        <taxon>Spiralia</taxon>
        <taxon>Lophotrochozoa</taxon>
        <taxon>Mollusca</taxon>
        <taxon>Gastropoda</taxon>
        <taxon>Heterobranchia</taxon>
        <taxon>Euthyneura</taxon>
        <taxon>Panpulmonata</taxon>
        <taxon>Eupulmonata</taxon>
        <taxon>Stylommatophora</taxon>
        <taxon>Helicina</taxon>
        <taxon>Arionoidea</taxon>
        <taxon>Arionidae</taxon>
        <taxon>Arion</taxon>
    </lineage>
</organism>
<feature type="non-terminal residue" evidence="1">
    <location>
        <position position="1"/>
    </location>
</feature>